<organism evidence="1 2">
    <name type="scientific">Desulfosarcina ovata subsp. ovata</name>
    <dbReference type="NCBI Taxonomy" id="2752305"/>
    <lineage>
        <taxon>Bacteria</taxon>
        <taxon>Pseudomonadati</taxon>
        <taxon>Thermodesulfobacteriota</taxon>
        <taxon>Desulfobacteria</taxon>
        <taxon>Desulfobacterales</taxon>
        <taxon>Desulfosarcinaceae</taxon>
        <taxon>Desulfosarcina</taxon>
    </lineage>
</organism>
<dbReference type="Proteomes" id="UP000422108">
    <property type="component" value="Chromosome"/>
</dbReference>
<name>A0A5K8AD18_9BACT</name>
<evidence type="ECO:0000313" key="1">
    <source>
        <dbReference type="EMBL" id="BBO89894.1"/>
    </source>
</evidence>
<dbReference type="AlphaFoldDB" id="A0A5K8AD18"/>
<gene>
    <name evidence="1" type="ORF">DSCOOX_30740</name>
</gene>
<reference evidence="1 2" key="1">
    <citation type="submission" date="2019-11" db="EMBL/GenBank/DDBJ databases">
        <title>Comparative genomics of hydrocarbon-degrading Desulfosarcina strains.</title>
        <authorList>
            <person name="Watanabe M."/>
            <person name="Kojima H."/>
            <person name="Fukui M."/>
        </authorList>
    </citation>
    <scope>NUCLEOTIDE SEQUENCE [LARGE SCALE GENOMIC DNA]</scope>
    <source>
        <strain evidence="2">oXyS1</strain>
    </source>
</reference>
<proteinExistence type="predicted"/>
<dbReference type="RefSeq" id="WP_155311017.1">
    <property type="nucleotide sequence ID" value="NZ_AP021879.1"/>
</dbReference>
<evidence type="ECO:0000313" key="2">
    <source>
        <dbReference type="Proteomes" id="UP000422108"/>
    </source>
</evidence>
<sequence>MATHNGNRFTFQSRAGHVIPMNRAQGPVLPAAVFEAVGATSSIRTVRNNANTAMRIWTPFIVEADSQARIVHSLLREFDARMWVVRIPQYETDISVLVIRPFSINGDTRQAVSAALERHTDTEQRVVHQLESDFDIGQTIFAVLINESHAIQT</sequence>
<protein>
    <submittedName>
        <fullName evidence="1">Uncharacterized protein</fullName>
    </submittedName>
</protein>
<keyword evidence="2" id="KW-1185">Reference proteome</keyword>
<accession>A0A5K8AD18</accession>
<dbReference type="EMBL" id="AP021879">
    <property type="protein sequence ID" value="BBO89894.1"/>
    <property type="molecule type" value="Genomic_DNA"/>
</dbReference>